<dbReference type="InterPro" id="IPR013785">
    <property type="entry name" value="Aldolase_TIM"/>
</dbReference>
<dbReference type="PANTHER" id="PTHR43273:SF8">
    <property type="entry name" value="RADICAL SAM DOMAIN PROTEIN"/>
    <property type="match status" value="1"/>
</dbReference>
<dbReference type="Proteomes" id="UP000600214">
    <property type="component" value="Unassembled WGS sequence"/>
</dbReference>
<evidence type="ECO:0000313" key="8">
    <source>
        <dbReference type="Proteomes" id="UP000600214"/>
    </source>
</evidence>
<feature type="domain" description="Radical SAM core" evidence="6">
    <location>
        <begin position="1"/>
        <end position="198"/>
    </location>
</feature>
<name>A0ABQ1Z8C4_9BACT</name>
<dbReference type="PANTHER" id="PTHR43273">
    <property type="entry name" value="ANAEROBIC SULFATASE-MATURATING ENZYME HOMOLOG ASLB-RELATED"/>
    <property type="match status" value="1"/>
</dbReference>
<evidence type="ECO:0000256" key="1">
    <source>
        <dbReference type="ARBA" id="ARBA00001966"/>
    </source>
</evidence>
<protein>
    <recommendedName>
        <fullName evidence="6">Radical SAM core domain-containing protein</fullName>
    </recommendedName>
</protein>
<evidence type="ECO:0000256" key="5">
    <source>
        <dbReference type="ARBA" id="ARBA00023014"/>
    </source>
</evidence>
<dbReference type="CDD" id="cd01335">
    <property type="entry name" value="Radical_SAM"/>
    <property type="match status" value="1"/>
</dbReference>
<dbReference type="InterPro" id="IPR058240">
    <property type="entry name" value="rSAM_sf"/>
</dbReference>
<dbReference type="Pfam" id="PF04055">
    <property type="entry name" value="Radical_SAM"/>
    <property type="match status" value="1"/>
</dbReference>
<evidence type="ECO:0000256" key="3">
    <source>
        <dbReference type="ARBA" id="ARBA00022723"/>
    </source>
</evidence>
<dbReference type="InterPro" id="IPR007197">
    <property type="entry name" value="rSAM"/>
</dbReference>
<evidence type="ECO:0000256" key="4">
    <source>
        <dbReference type="ARBA" id="ARBA00023004"/>
    </source>
</evidence>
<dbReference type="PROSITE" id="PS51918">
    <property type="entry name" value="RADICAL_SAM"/>
    <property type="match status" value="1"/>
</dbReference>
<keyword evidence="5" id="KW-0411">Iron-sulfur</keyword>
<proteinExistence type="predicted"/>
<comment type="cofactor">
    <cofactor evidence="1">
        <name>[4Fe-4S] cluster</name>
        <dbReference type="ChEBI" id="CHEBI:49883"/>
    </cofactor>
</comment>
<comment type="caution">
    <text evidence="7">The sequence shown here is derived from an EMBL/GenBank/DDBJ whole genome shotgun (WGS) entry which is preliminary data.</text>
</comment>
<accession>A0ABQ1Z8C4</accession>
<keyword evidence="4" id="KW-0408">Iron</keyword>
<reference evidence="8" key="1">
    <citation type="journal article" date="2019" name="Int. J. Syst. Evol. Microbiol.">
        <title>The Global Catalogue of Microorganisms (GCM) 10K type strain sequencing project: providing services to taxonomists for standard genome sequencing and annotation.</title>
        <authorList>
            <consortium name="The Broad Institute Genomics Platform"/>
            <consortium name="The Broad Institute Genome Sequencing Center for Infectious Disease"/>
            <person name="Wu L."/>
            <person name="Ma J."/>
        </authorList>
    </citation>
    <scope>NUCLEOTIDE SEQUENCE [LARGE SCALE GENOMIC DNA]</scope>
    <source>
        <strain evidence="8">CGMCC 1.15288</strain>
    </source>
</reference>
<evidence type="ECO:0000259" key="6">
    <source>
        <dbReference type="PROSITE" id="PS51918"/>
    </source>
</evidence>
<keyword evidence="8" id="KW-1185">Reference proteome</keyword>
<dbReference type="Gene3D" id="3.20.20.70">
    <property type="entry name" value="Aldolase class I"/>
    <property type="match status" value="1"/>
</dbReference>
<evidence type="ECO:0000313" key="7">
    <source>
        <dbReference type="EMBL" id="GGH51225.1"/>
    </source>
</evidence>
<gene>
    <name evidence="7" type="ORF">GCM10007423_54460</name>
</gene>
<organism evidence="7 8">
    <name type="scientific">Dyadobacter endophyticus</name>
    <dbReference type="NCBI Taxonomy" id="1749036"/>
    <lineage>
        <taxon>Bacteria</taxon>
        <taxon>Pseudomonadati</taxon>
        <taxon>Bacteroidota</taxon>
        <taxon>Cytophagia</taxon>
        <taxon>Cytophagales</taxon>
        <taxon>Spirosomataceae</taxon>
        <taxon>Dyadobacter</taxon>
    </lineage>
</organism>
<keyword evidence="3" id="KW-0479">Metal-binding</keyword>
<keyword evidence="2" id="KW-0949">S-adenosyl-L-methionine</keyword>
<dbReference type="SUPFAM" id="SSF102114">
    <property type="entry name" value="Radical SAM enzymes"/>
    <property type="match status" value="1"/>
</dbReference>
<evidence type="ECO:0000256" key="2">
    <source>
        <dbReference type="ARBA" id="ARBA00022691"/>
    </source>
</evidence>
<dbReference type="EMBL" id="BMIA01000005">
    <property type="protein sequence ID" value="GGH51225.1"/>
    <property type="molecule type" value="Genomic_DNA"/>
</dbReference>
<sequence length="358" mass="41017">MSYLSQPKFMSKKTMVQVVARIEDYCKSNNLSGFLVIFHGGEPLMAHKDLFEFFVRECLKLESVSIDFALQTNGILVDDEWCELFKRLNISVGFSLDGTRESNDAYRVYHSGKGSFLDTLKGIDIYKKHFPNDLSVITVMNIDYDPIEIYEHYKEIGVNMWNILLPDYTHDTLPYWLESKKSTIWADKMVLLFDHWLEDNDDGKPMIDIFITIINLVLARENAGNDHFGTRENNTIVIETDGGIEATDPLRACGDGFTKEGMTIFSNTLEEALQTPLSKLYINSTLCDKCQACPIVEICGGGYVVHRYSKHSGFDNPSIYCSNLIRLITHVYNRLLNLEPSLKEHLSPMEYEDLIERI</sequence>
<dbReference type="InterPro" id="IPR023867">
    <property type="entry name" value="Sulphatase_maturase_rSAM"/>
</dbReference>